<proteinExistence type="predicted"/>
<organism evidence="1 2">
    <name type="scientific">Hymenobacter roseosalivarius DSM 11622</name>
    <dbReference type="NCBI Taxonomy" id="645990"/>
    <lineage>
        <taxon>Bacteria</taxon>
        <taxon>Pseudomonadati</taxon>
        <taxon>Bacteroidota</taxon>
        <taxon>Cytophagia</taxon>
        <taxon>Cytophagales</taxon>
        <taxon>Hymenobacteraceae</taxon>
        <taxon>Hymenobacter</taxon>
    </lineage>
</organism>
<protein>
    <submittedName>
        <fullName evidence="1">Uncharacterized protein</fullName>
    </submittedName>
</protein>
<keyword evidence="2" id="KW-1185">Reference proteome</keyword>
<evidence type="ECO:0000313" key="2">
    <source>
        <dbReference type="Proteomes" id="UP000192266"/>
    </source>
</evidence>
<dbReference type="Proteomes" id="UP000192266">
    <property type="component" value="Unassembled WGS sequence"/>
</dbReference>
<dbReference type="STRING" id="645990.SAMN00120144_1286"/>
<accession>A0A1W1W4F9</accession>
<name>A0A1W1W4F9_9BACT</name>
<reference evidence="1 2" key="1">
    <citation type="submission" date="2017-04" db="EMBL/GenBank/DDBJ databases">
        <authorList>
            <person name="Afonso C.L."/>
            <person name="Miller P.J."/>
            <person name="Scott M.A."/>
            <person name="Spackman E."/>
            <person name="Goraichik I."/>
            <person name="Dimitrov K.M."/>
            <person name="Suarez D.L."/>
            <person name="Swayne D.E."/>
        </authorList>
    </citation>
    <scope>NUCLEOTIDE SEQUENCE [LARGE SCALE GENOMIC DNA]</scope>
    <source>
        <strain evidence="1 2">DSM 11622</strain>
    </source>
</reference>
<evidence type="ECO:0000313" key="1">
    <source>
        <dbReference type="EMBL" id="SMC00532.1"/>
    </source>
</evidence>
<dbReference type="EMBL" id="FWWW01000104">
    <property type="protein sequence ID" value="SMC00532.1"/>
    <property type="molecule type" value="Genomic_DNA"/>
</dbReference>
<dbReference type="AlphaFoldDB" id="A0A1W1W4F9"/>
<gene>
    <name evidence="1" type="ORF">SAMN00120144_1286</name>
</gene>
<sequence>MGAVLLLTGLTVSSCLEPPDYPETPTIEFQRITSQRISDVSGTYDRVVITVSFRDGDGDLGLNEADKTPDSPWARIINGVPNPFYNNYYLTPFIRNARNEFVELELPDPSFNYNSTYPPLTTDDRKAPLRGDLNFTYDFYVGSPFAPGQTVRFNVSILDRALNQSNTITTDPITIPR</sequence>